<reference evidence="1" key="1">
    <citation type="submission" date="2021-06" db="EMBL/GenBank/DDBJ databases">
        <authorList>
            <person name="Kallberg Y."/>
            <person name="Tangrot J."/>
            <person name="Rosling A."/>
        </authorList>
    </citation>
    <scope>NUCLEOTIDE SEQUENCE</scope>
    <source>
        <strain evidence="1">28 12/20/2015</strain>
    </source>
</reference>
<keyword evidence="2" id="KW-1185">Reference proteome</keyword>
<comment type="caution">
    <text evidence="1">The sequence shown here is derived from an EMBL/GenBank/DDBJ whole genome shotgun (WGS) entry which is preliminary data.</text>
</comment>
<evidence type="ECO:0000313" key="2">
    <source>
        <dbReference type="Proteomes" id="UP000789366"/>
    </source>
</evidence>
<organism evidence="1 2">
    <name type="scientific">Cetraspora pellucida</name>
    <dbReference type="NCBI Taxonomy" id="1433469"/>
    <lineage>
        <taxon>Eukaryota</taxon>
        <taxon>Fungi</taxon>
        <taxon>Fungi incertae sedis</taxon>
        <taxon>Mucoromycota</taxon>
        <taxon>Glomeromycotina</taxon>
        <taxon>Glomeromycetes</taxon>
        <taxon>Diversisporales</taxon>
        <taxon>Gigasporaceae</taxon>
        <taxon>Cetraspora</taxon>
    </lineage>
</organism>
<name>A0ACA9P827_9GLOM</name>
<protein>
    <submittedName>
        <fullName evidence="1">575_t:CDS:1</fullName>
    </submittedName>
</protein>
<evidence type="ECO:0000313" key="1">
    <source>
        <dbReference type="EMBL" id="CAG8695820.1"/>
    </source>
</evidence>
<accession>A0ACA9P827</accession>
<dbReference type="EMBL" id="CAJVPW010022028">
    <property type="protein sequence ID" value="CAG8695820.1"/>
    <property type="molecule type" value="Genomic_DNA"/>
</dbReference>
<gene>
    <name evidence="1" type="ORF">SPELUC_LOCUS11008</name>
</gene>
<dbReference type="Proteomes" id="UP000789366">
    <property type="component" value="Unassembled WGS sequence"/>
</dbReference>
<sequence>MFNTQNSLTLPTWKPSIKPNKKEQLQNDIIIWIKKENGGWIGPDAAETIGKPFIQDLTNTLWYIDGCNHNTFTQQYNLPKVFESFMGYNNPPDYKCAHSRFNSEELNEYSDCFLKYVTCP</sequence>
<proteinExistence type="predicted"/>